<evidence type="ECO:0000256" key="6">
    <source>
        <dbReference type="SAM" id="MobiDB-lite"/>
    </source>
</evidence>
<dbReference type="GO" id="GO:0005886">
    <property type="term" value="C:plasma membrane"/>
    <property type="evidence" value="ECO:0007669"/>
    <property type="project" value="UniProtKB-SubCell"/>
</dbReference>
<reference evidence="8 9" key="1">
    <citation type="submission" date="2020-08" db="EMBL/GenBank/DDBJ databases">
        <title>Sequencing the genomes of 1000 actinobacteria strains.</title>
        <authorList>
            <person name="Klenk H.-P."/>
        </authorList>
    </citation>
    <scope>NUCLEOTIDE SEQUENCE [LARGE SCALE GENOMIC DNA]</scope>
    <source>
        <strain evidence="8 9">DSM 19600</strain>
    </source>
</reference>
<feature type="compositionally biased region" description="Basic and acidic residues" evidence="6">
    <location>
        <begin position="1"/>
        <end position="10"/>
    </location>
</feature>
<keyword evidence="3 7" id="KW-0812">Transmembrane</keyword>
<evidence type="ECO:0000256" key="3">
    <source>
        <dbReference type="ARBA" id="ARBA00022692"/>
    </source>
</evidence>
<dbReference type="RefSeq" id="WP_183499447.1">
    <property type="nucleotide sequence ID" value="NZ_BAABCO010000001.1"/>
</dbReference>
<evidence type="ECO:0000256" key="7">
    <source>
        <dbReference type="SAM" id="Phobius"/>
    </source>
</evidence>
<evidence type="ECO:0000313" key="8">
    <source>
        <dbReference type="EMBL" id="MBB4139831.1"/>
    </source>
</evidence>
<feature type="transmembrane region" description="Helical" evidence="7">
    <location>
        <begin position="73"/>
        <end position="103"/>
    </location>
</feature>
<feature type="transmembrane region" description="Helical" evidence="7">
    <location>
        <begin position="149"/>
        <end position="176"/>
    </location>
</feature>
<dbReference type="Proteomes" id="UP000549113">
    <property type="component" value="Unassembled WGS sequence"/>
</dbReference>
<name>A0AA40VLY0_9MICO</name>
<comment type="subcellular location">
    <subcellularLocation>
        <location evidence="1">Cell membrane</location>
        <topology evidence="1">Multi-pass membrane protein</topology>
    </subcellularLocation>
</comment>
<dbReference type="PANTHER" id="PTHR30213:SF1">
    <property type="entry name" value="INNER MEMBRANE PROTEIN YHJD"/>
    <property type="match status" value="1"/>
</dbReference>
<keyword evidence="5 7" id="KW-0472">Membrane</keyword>
<dbReference type="AlphaFoldDB" id="A0AA40VLY0"/>
<feature type="region of interest" description="Disordered" evidence="6">
    <location>
        <begin position="1"/>
        <end position="25"/>
    </location>
</feature>
<gene>
    <name evidence="8" type="ORF">BKA10_001625</name>
</gene>
<keyword evidence="2" id="KW-1003">Cell membrane</keyword>
<dbReference type="EMBL" id="JACIFH010000001">
    <property type="protein sequence ID" value="MBB4139831.1"/>
    <property type="molecule type" value="Genomic_DNA"/>
</dbReference>
<evidence type="ECO:0000313" key="9">
    <source>
        <dbReference type="Proteomes" id="UP000549113"/>
    </source>
</evidence>
<feature type="transmembrane region" description="Helical" evidence="7">
    <location>
        <begin position="197"/>
        <end position="219"/>
    </location>
</feature>
<dbReference type="InterPro" id="IPR017039">
    <property type="entry name" value="Virul_fac_BrkB"/>
</dbReference>
<feature type="transmembrane region" description="Helical" evidence="7">
    <location>
        <begin position="273"/>
        <end position="298"/>
    </location>
</feature>
<sequence>MTQKERRATHSDAQGAAAAAAREEESLRERWELTQSALRERLDEPIARATAITKRTLAWFPVRVWRHFLQHNGFLLAAGVSYQALFAVFAAIYVAFAIAGLWLGGSEEAINALIAAINSYIPNLILPEGEGGLFTTEQVAAIATQSAGVLAITGAIAIIVAAWTAIGFVTFARRAVRDIFGLRPDLRNYIVLKARDLVAALVFGVALIAGSAMSAAGTWALELVFGLFGWDTRSGWFGFGVRIASVVVSFALYTFALGALVRYLTGTSLRWRSIWGGAMLGGAALTLLQLAAGILLFYTPSNPLLATFAVFIGLLLWFRVVGIIILVAAAWIAVGAKDGDLPLVELTKAERVAAEHQALLLAAKVRLRTAHEARETAPWYRVWVADRAVREAVEELHAVEAVAPPPQVKRETLLE</sequence>
<dbReference type="PANTHER" id="PTHR30213">
    <property type="entry name" value="INNER MEMBRANE PROTEIN YHJD"/>
    <property type="match status" value="1"/>
</dbReference>
<proteinExistence type="predicted"/>
<evidence type="ECO:0000256" key="4">
    <source>
        <dbReference type="ARBA" id="ARBA00022989"/>
    </source>
</evidence>
<comment type="caution">
    <text evidence="8">The sequence shown here is derived from an EMBL/GenBank/DDBJ whole genome shotgun (WGS) entry which is preliminary data.</text>
</comment>
<organism evidence="8 9">
    <name type="scientific">Microbacterium invictum</name>
    <dbReference type="NCBI Taxonomy" id="515415"/>
    <lineage>
        <taxon>Bacteria</taxon>
        <taxon>Bacillati</taxon>
        <taxon>Actinomycetota</taxon>
        <taxon>Actinomycetes</taxon>
        <taxon>Micrococcales</taxon>
        <taxon>Microbacteriaceae</taxon>
        <taxon>Microbacterium</taxon>
    </lineage>
</organism>
<dbReference type="Pfam" id="PF03631">
    <property type="entry name" value="Virul_fac_BrkB"/>
    <property type="match status" value="1"/>
</dbReference>
<evidence type="ECO:0000256" key="1">
    <source>
        <dbReference type="ARBA" id="ARBA00004651"/>
    </source>
</evidence>
<evidence type="ECO:0000256" key="5">
    <source>
        <dbReference type="ARBA" id="ARBA00023136"/>
    </source>
</evidence>
<keyword evidence="9" id="KW-1185">Reference proteome</keyword>
<feature type="transmembrane region" description="Helical" evidence="7">
    <location>
        <begin position="304"/>
        <end position="334"/>
    </location>
</feature>
<protein>
    <submittedName>
        <fullName evidence="8">Membrane protein</fullName>
    </submittedName>
</protein>
<feature type="transmembrane region" description="Helical" evidence="7">
    <location>
        <begin position="239"/>
        <end position="261"/>
    </location>
</feature>
<keyword evidence="4 7" id="KW-1133">Transmembrane helix</keyword>
<evidence type="ECO:0000256" key="2">
    <source>
        <dbReference type="ARBA" id="ARBA00022475"/>
    </source>
</evidence>
<accession>A0AA40VLY0</accession>